<dbReference type="RefSeq" id="WP_145861280.1">
    <property type="nucleotide sequence ID" value="NZ_RPFW01000009.1"/>
</dbReference>
<accession>A0A6P2BPQ2</accession>
<name>A0A6P2BPQ2_9ACTN</name>
<evidence type="ECO:0000313" key="3">
    <source>
        <dbReference type="Proteomes" id="UP000460272"/>
    </source>
</evidence>
<evidence type="ECO:0000313" key="2">
    <source>
        <dbReference type="EMBL" id="TVZ00451.1"/>
    </source>
</evidence>
<gene>
    <name evidence="2" type="ORF">EAS64_38175</name>
</gene>
<evidence type="ECO:0000256" key="1">
    <source>
        <dbReference type="SAM" id="Coils"/>
    </source>
</evidence>
<feature type="coiled-coil region" evidence="1">
    <location>
        <begin position="16"/>
        <end position="43"/>
    </location>
</feature>
<dbReference type="InterPro" id="IPR010296">
    <property type="entry name" value="DUF899_thioredox"/>
</dbReference>
<dbReference type="OrthoDB" id="4721017at2"/>
<keyword evidence="3" id="KW-1185">Reference proteome</keyword>
<organism evidence="2 3">
    <name type="scientific">Trebonia kvetii</name>
    <dbReference type="NCBI Taxonomy" id="2480626"/>
    <lineage>
        <taxon>Bacteria</taxon>
        <taxon>Bacillati</taxon>
        <taxon>Actinomycetota</taxon>
        <taxon>Actinomycetes</taxon>
        <taxon>Streptosporangiales</taxon>
        <taxon>Treboniaceae</taxon>
        <taxon>Trebonia</taxon>
    </lineage>
</organism>
<proteinExistence type="predicted"/>
<dbReference type="Pfam" id="PF05988">
    <property type="entry name" value="DUF899"/>
    <property type="match status" value="1"/>
</dbReference>
<keyword evidence="1" id="KW-0175">Coiled coil</keyword>
<dbReference type="AlphaFoldDB" id="A0A6P2BPQ2"/>
<sequence>MSVDPATRFPGESDEYRLARNRLLAAEIELRRAIERVAAQRRALPPGGAIPHDYVFDETADGGGQVRFSELFAPGKDTLVIYSFMFPRWSGDTRPGPAEGQTARLPLAETPCPSCTSILDSLDGAARHLVRPLNFVVVAKSDPARIGNFARERGWRNLRLLSSRNNNYNLDYNAESPDGEQSPVLNVFTRDGDGFRHRWATELMFAPRDEGEEPRHVDSIWPIWNVLDMTPGGRGSDPDFPAMQYA</sequence>
<dbReference type="Proteomes" id="UP000460272">
    <property type="component" value="Unassembled WGS sequence"/>
</dbReference>
<reference evidence="2 3" key="1">
    <citation type="submission" date="2018-11" db="EMBL/GenBank/DDBJ databases">
        <title>Trebonia kvetii gen.nov., sp.nov., a novel acidophilic actinobacterium, and proposal of the new actinobacterial family Treboniaceae fam. nov.</title>
        <authorList>
            <person name="Rapoport D."/>
            <person name="Sagova-Mareckova M."/>
            <person name="Sedlacek I."/>
            <person name="Provaznik J."/>
            <person name="Kralova S."/>
            <person name="Pavlinic D."/>
            <person name="Benes V."/>
            <person name="Kopecky J."/>
        </authorList>
    </citation>
    <scope>NUCLEOTIDE SEQUENCE [LARGE SCALE GENOMIC DNA]</scope>
    <source>
        <strain evidence="2 3">15Tr583</strain>
    </source>
</reference>
<comment type="caution">
    <text evidence="2">The sequence shown here is derived from an EMBL/GenBank/DDBJ whole genome shotgun (WGS) entry which is preliminary data.</text>
</comment>
<dbReference type="EMBL" id="RPFW01000009">
    <property type="protein sequence ID" value="TVZ00451.1"/>
    <property type="molecule type" value="Genomic_DNA"/>
</dbReference>
<protein>
    <submittedName>
        <fullName evidence="2">DUF899 domain-containing protein</fullName>
    </submittedName>
</protein>